<reference evidence="2 3" key="4">
    <citation type="journal article" date="2011" name="BMC Genomics">
        <title>RNA-Seq improves annotation of protein-coding genes in the cucumber genome.</title>
        <authorList>
            <person name="Li Z."/>
            <person name="Zhang Z."/>
            <person name="Yan P."/>
            <person name="Huang S."/>
            <person name="Fei Z."/>
            <person name="Lin K."/>
        </authorList>
    </citation>
    <scope>NUCLEOTIDE SEQUENCE [LARGE SCALE GENOMIC DNA]</scope>
    <source>
        <strain evidence="3">cv. 9930</strain>
    </source>
</reference>
<reference evidence="2 3" key="1">
    <citation type="journal article" date="2009" name="Nat. Genet.">
        <title>The genome of the cucumber, Cucumis sativus L.</title>
        <authorList>
            <person name="Huang S."/>
            <person name="Li R."/>
            <person name="Zhang Z."/>
            <person name="Li L."/>
            <person name="Gu X."/>
            <person name="Fan W."/>
            <person name="Lucas W.J."/>
            <person name="Wang X."/>
            <person name="Xie B."/>
            <person name="Ni P."/>
            <person name="Ren Y."/>
            <person name="Zhu H."/>
            <person name="Li J."/>
            <person name="Lin K."/>
            <person name="Jin W."/>
            <person name="Fei Z."/>
            <person name="Li G."/>
            <person name="Staub J."/>
            <person name="Kilian A."/>
            <person name="van der Vossen E.A."/>
            <person name="Wu Y."/>
            <person name="Guo J."/>
            <person name="He J."/>
            <person name="Jia Z."/>
            <person name="Ren Y."/>
            <person name="Tian G."/>
            <person name="Lu Y."/>
            <person name="Ruan J."/>
            <person name="Qian W."/>
            <person name="Wang M."/>
            <person name="Huang Q."/>
            <person name="Li B."/>
            <person name="Xuan Z."/>
            <person name="Cao J."/>
            <person name="Asan"/>
            <person name="Wu Z."/>
            <person name="Zhang J."/>
            <person name="Cai Q."/>
            <person name="Bai Y."/>
            <person name="Zhao B."/>
            <person name="Han Y."/>
            <person name="Li Y."/>
            <person name="Li X."/>
            <person name="Wang S."/>
            <person name="Shi Q."/>
            <person name="Liu S."/>
            <person name="Cho W.K."/>
            <person name="Kim J.Y."/>
            <person name="Xu Y."/>
            <person name="Heller-Uszynska K."/>
            <person name="Miao H."/>
            <person name="Cheng Z."/>
            <person name="Zhang S."/>
            <person name="Wu J."/>
            <person name="Yang Y."/>
            <person name="Kang H."/>
            <person name="Li M."/>
            <person name="Liang H."/>
            <person name="Ren X."/>
            <person name="Shi Z."/>
            <person name="Wen M."/>
            <person name="Jian M."/>
            <person name="Yang H."/>
            <person name="Zhang G."/>
            <person name="Yang Z."/>
            <person name="Chen R."/>
            <person name="Liu S."/>
            <person name="Li J."/>
            <person name="Ma L."/>
            <person name="Liu H."/>
            <person name="Zhou Y."/>
            <person name="Zhao J."/>
            <person name="Fang X."/>
            <person name="Li G."/>
            <person name="Fang L."/>
            <person name="Li Y."/>
            <person name="Liu D."/>
            <person name="Zheng H."/>
            <person name="Zhang Y."/>
            <person name="Qin N."/>
            <person name="Li Z."/>
            <person name="Yang G."/>
            <person name="Yang S."/>
            <person name="Bolund L."/>
            <person name="Kristiansen K."/>
            <person name="Zheng H."/>
            <person name="Li S."/>
            <person name="Zhang X."/>
            <person name="Yang H."/>
            <person name="Wang J."/>
            <person name="Sun R."/>
            <person name="Zhang B."/>
            <person name="Jiang S."/>
            <person name="Wang J."/>
            <person name="Du Y."/>
            <person name="Li S."/>
        </authorList>
    </citation>
    <scope>NUCLEOTIDE SEQUENCE [LARGE SCALE GENOMIC DNA]</scope>
    <source>
        <strain evidence="3">cv. 9930</strain>
    </source>
</reference>
<dbReference type="EMBL" id="CM002923">
    <property type="protein sequence ID" value="KGN60752.1"/>
    <property type="molecule type" value="Genomic_DNA"/>
</dbReference>
<protein>
    <submittedName>
        <fullName evidence="2">Uncharacterized protein</fullName>
    </submittedName>
</protein>
<keyword evidence="1" id="KW-0732">Signal</keyword>
<dbReference type="AlphaFoldDB" id="A0A0A0LJ48"/>
<feature type="chain" id="PRO_5001972961" evidence="1">
    <location>
        <begin position="17"/>
        <end position="82"/>
    </location>
</feature>
<name>A0A0A0LJ48_CUCSA</name>
<feature type="signal peptide" evidence="1">
    <location>
        <begin position="1"/>
        <end position="16"/>
    </location>
</feature>
<keyword evidence="3" id="KW-1185">Reference proteome</keyword>
<gene>
    <name evidence="2" type="ORF">Csa_2G009400</name>
</gene>
<accession>A0A0A0LJ48</accession>
<sequence length="82" mass="9430">MAVLLLFLMIMLQAQGIRLLEKGMSKEYKKSGGFLVNKNGGDSLMTMKKRAPIRALRKPYSHWLPGIQEDYHGPRSHKSRHH</sequence>
<dbReference type="Proteomes" id="UP000029981">
    <property type="component" value="Chromosome 2"/>
</dbReference>
<reference evidence="2 3" key="3">
    <citation type="journal article" date="2010" name="BMC Genomics">
        <title>Transcriptome sequencing and comparative analysis of cucumber flowers with different sex types.</title>
        <authorList>
            <person name="Guo S."/>
            <person name="Zheng Y."/>
            <person name="Joung J.G."/>
            <person name="Liu S."/>
            <person name="Zhang Z."/>
            <person name="Crasta O.R."/>
            <person name="Sobral B.W."/>
            <person name="Xu Y."/>
            <person name="Huang S."/>
            <person name="Fei Z."/>
        </authorList>
    </citation>
    <scope>NUCLEOTIDE SEQUENCE [LARGE SCALE GENOMIC DNA]</scope>
    <source>
        <strain evidence="3">cv. 9930</strain>
    </source>
</reference>
<proteinExistence type="predicted"/>
<dbReference type="Gramene" id="KGN60752">
    <property type="protein sequence ID" value="KGN60752"/>
    <property type="gene ID" value="Csa_2G009400"/>
</dbReference>
<organism evidence="2 3">
    <name type="scientific">Cucumis sativus</name>
    <name type="common">Cucumber</name>
    <dbReference type="NCBI Taxonomy" id="3659"/>
    <lineage>
        <taxon>Eukaryota</taxon>
        <taxon>Viridiplantae</taxon>
        <taxon>Streptophyta</taxon>
        <taxon>Embryophyta</taxon>
        <taxon>Tracheophyta</taxon>
        <taxon>Spermatophyta</taxon>
        <taxon>Magnoliopsida</taxon>
        <taxon>eudicotyledons</taxon>
        <taxon>Gunneridae</taxon>
        <taxon>Pentapetalae</taxon>
        <taxon>rosids</taxon>
        <taxon>fabids</taxon>
        <taxon>Cucurbitales</taxon>
        <taxon>Cucurbitaceae</taxon>
        <taxon>Benincaseae</taxon>
        <taxon>Cucumis</taxon>
    </lineage>
</organism>
<evidence type="ECO:0000256" key="1">
    <source>
        <dbReference type="SAM" id="SignalP"/>
    </source>
</evidence>
<evidence type="ECO:0000313" key="2">
    <source>
        <dbReference type="EMBL" id="KGN60752.1"/>
    </source>
</evidence>
<evidence type="ECO:0000313" key="3">
    <source>
        <dbReference type="Proteomes" id="UP000029981"/>
    </source>
</evidence>
<reference evidence="2 3" key="2">
    <citation type="journal article" date="2009" name="PLoS ONE">
        <title>An integrated genetic and cytogenetic map of the cucumber genome.</title>
        <authorList>
            <person name="Ren Y."/>
            <person name="Zhang Z."/>
            <person name="Liu J."/>
            <person name="Staub J.E."/>
            <person name="Han Y."/>
            <person name="Cheng Z."/>
            <person name="Li X."/>
            <person name="Lu J."/>
            <person name="Miao H."/>
            <person name="Kang H."/>
            <person name="Xie B."/>
            <person name="Gu X."/>
            <person name="Wang X."/>
            <person name="Du Y."/>
            <person name="Jin W."/>
            <person name="Huang S."/>
        </authorList>
    </citation>
    <scope>NUCLEOTIDE SEQUENCE [LARGE SCALE GENOMIC DNA]</scope>
    <source>
        <strain evidence="3">cv. 9930</strain>
    </source>
</reference>